<dbReference type="AlphaFoldDB" id="A0A0H5BY72"/>
<reference evidence="2" key="1">
    <citation type="journal article" date="2015" name="J. Biotechnol.">
        <title>The structure of the Cyberlindnera jadinii genome and its relation to Candida utilis analyzed by the occurrence of single nucleotide polymorphisms.</title>
        <authorList>
            <person name="Rupp O."/>
            <person name="Brinkrolf K."/>
            <person name="Buerth C."/>
            <person name="Kunigo M."/>
            <person name="Schneider J."/>
            <person name="Jaenicke S."/>
            <person name="Goesmann A."/>
            <person name="Puehler A."/>
            <person name="Jaeger K.-E."/>
            <person name="Ernst J.F."/>
        </authorList>
    </citation>
    <scope>NUCLEOTIDE SEQUENCE [LARGE SCALE GENOMIC DNA]</scope>
    <source>
        <strain evidence="2">ATCC 18201 / CBS 1600 / BCRC 20928 / JCM 3617 / NBRC 0987 / NRRL Y-1542</strain>
    </source>
</reference>
<organism evidence="1 2">
    <name type="scientific">Cyberlindnera jadinii (strain ATCC 18201 / CBS 1600 / BCRC 20928 / JCM 3617 / NBRC 0987 / NRRL Y-1542)</name>
    <name type="common">Torula yeast</name>
    <name type="synonym">Candida utilis</name>
    <dbReference type="NCBI Taxonomy" id="983966"/>
    <lineage>
        <taxon>Eukaryota</taxon>
        <taxon>Fungi</taxon>
        <taxon>Dikarya</taxon>
        <taxon>Ascomycota</taxon>
        <taxon>Saccharomycotina</taxon>
        <taxon>Saccharomycetes</taxon>
        <taxon>Phaffomycetales</taxon>
        <taxon>Phaffomycetaceae</taxon>
        <taxon>Cyberlindnera</taxon>
    </lineage>
</organism>
<accession>A0A0H5BY72</accession>
<sequence>MIRLGVAWRTSSALMLYTSLRKRLKGLRTLLIYLCKLFCNSMICCMTYCHYCGMNLWCLICSFGSHAANDGGQSAVLVTSSFPILGLEHHAQRVEKRVMMQTKTLTFAQSLDPELRAEGHTT</sequence>
<protein>
    <submittedName>
        <fullName evidence="1">Uncharacterized protein</fullName>
    </submittedName>
</protein>
<gene>
    <name evidence="1" type="ORF">BN1211_0276</name>
</gene>
<dbReference type="EMBL" id="CDQK01000001">
    <property type="protein sequence ID" value="CEP20413.1"/>
    <property type="molecule type" value="Genomic_DNA"/>
</dbReference>
<name>A0A0H5BY72_CYBJN</name>
<evidence type="ECO:0000313" key="1">
    <source>
        <dbReference type="EMBL" id="CEP20413.1"/>
    </source>
</evidence>
<proteinExistence type="predicted"/>
<evidence type="ECO:0000313" key="2">
    <source>
        <dbReference type="Proteomes" id="UP000038830"/>
    </source>
</evidence>
<dbReference type="Proteomes" id="UP000038830">
    <property type="component" value="Unassembled WGS sequence"/>
</dbReference>